<sequence>MRGIHFSGSHKASPYVRLGALLAVLSLGFSGVYVLSMSMHPTAPVVSSRSFPEQVMPASNPQEARLKDRFASDNPTLPPFEFPEIHIVKAKSRTLQATLKKSRIMEQYTTPDRAKAVYFMQRTELQEDRPWTQIDFVSADPQSQAILQEPIALTYGIPSEVAAGSTRLCGFLSADEFLYTAVHNKGEDWVYEVNRYNLKNQTVTPVLELMHVPKETSSLPMVLGAGLSPDKRHVLIRDTKHGLALYDLKTGAASFDLPGSGEKRPGETLVQSPSSEVMLYSSSRFQNDVWWLDLNNGTAKQPFTAEQGLVDAGMDAGGRIVYYNFTYDRGGEQILAGEKRSLLNSFGVQLLDMKGNPIKRFSLPRDSAERMEFAGYSEEKKQVLLHRYTVASGTKGPYKKTAGWLLGDAMSGETIPLASVNVPDSWDRKDVLYGSVLTDAVNDSPGAQAFANIQDRTVYMTKWRTGQLRVWPEEDSVLFMDEPGKRVFVSSLTRPDLIVAAFHYKKYNWDNRDFAMLSGHYLSRYQTQPDGDRIFFFQIN</sequence>
<evidence type="ECO:0000313" key="2">
    <source>
        <dbReference type="Proteomes" id="UP001527882"/>
    </source>
</evidence>
<accession>A0ABT4Q5F2</accession>
<dbReference type="Proteomes" id="UP001527882">
    <property type="component" value="Unassembled WGS sequence"/>
</dbReference>
<proteinExistence type="predicted"/>
<organism evidence="1 2">
    <name type="scientific">Paenibacillus gyeongsangnamensis</name>
    <dbReference type="NCBI Taxonomy" id="3388067"/>
    <lineage>
        <taxon>Bacteria</taxon>
        <taxon>Bacillati</taxon>
        <taxon>Bacillota</taxon>
        <taxon>Bacilli</taxon>
        <taxon>Bacillales</taxon>
        <taxon>Paenibacillaceae</taxon>
        <taxon>Paenibacillus</taxon>
    </lineage>
</organism>
<reference evidence="1 2" key="1">
    <citation type="submission" date="2022-12" db="EMBL/GenBank/DDBJ databases">
        <title>Draft genome sequence of Paenibacillus sp. dW9.</title>
        <authorList>
            <person name="Choi E.-W."/>
            <person name="Kim D.-U."/>
        </authorList>
    </citation>
    <scope>NUCLEOTIDE SEQUENCE [LARGE SCALE GENOMIC DNA]</scope>
    <source>
        <strain evidence="2">dW9</strain>
    </source>
</reference>
<evidence type="ECO:0000313" key="1">
    <source>
        <dbReference type="EMBL" id="MCZ8512112.1"/>
    </source>
</evidence>
<dbReference type="RefSeq" id="WP_269880499.1">
    <property type="nucleotide sequence ID" value="NZ_JAQAGZ010000003.1"/>
</dbReference>
<keyword evidence="2" id="KW-1185">Reference proteome</keyword>
<dbReference type="EMBL" id="JAQAGZ010000003">
    <property type="protein sequence ID" value="MCZ8512112.1"/>
    <property type="molecule type" value="Genomic_DNA"/>
</dbReference>
<name>A0ABT4Q5F2_9BACL</name>
<dbReference type="SUPFAM" id="SSF75011">
    <property type="entry name" value="3-carboxy-cis,cis-mucoante lactonizing enzyme"/>
    <property type="match status" value="1"/>
</dbReference>
<evidence type="ECO:0008006" key="3">
    <source>
        <dbReference type="Google" id="ProtNLM"/>
    </source>
</evidence>
<gene>
    <name evidence="1" type="ORF">O9H85_06660</name>
</gene>
<protein>
    <recommendedName>
        <fullName evidence="3">Copper amine oxidase N-terminal domain-containing protein</fullName>
    </recommendedName>
</protein>
<comment type="caution">
    <text evidence="1">The sequence shown here is derived from an EMBL/GenBank/DDBJ whole genome shotgun (WGS) entry which is preliminary data.</text>
</comment>